<evidence type="ECO:0000259" key="11">
    <source>
        <dbReference type="PROSITE" id="PS51712"/>
    </source>
</evidence>
<protein>
    <recommendedName>
        <fullName evidence="2 8">GTPase Der</fullName>
    </recommendedName>
    <alternativeName>
        <fullName evidence="7 8">GTP-binding protein EngA</fullName>
    </alternativeName>
</protein>
<feature type="binding site" evidence="8">
    <location>
        <begin position="307"/>
        <end position="310"/>
    </location>
    <ligand>
        <name>GTP</name>
        <dbReference type="ChEBI" id="CHEBI:37565"/>
        <label>2</label>
    </ligand>
</feature>
<dbReference type="InterPro" id="IPR031166">
    <property type="entry name" value="G_ENGA"/>
</dbReference>
<evidence type="ECO:0000256" key="5">
    <source>
        <dbReference type="ARBA" id="ARBA00022741"/>
    </source>
</evidence>
<keyword evidence="5 8" id="KW-0547">Nucleotide-binding</keyword>
<dbReference type="GO" id="GO:0005525">
    <property type="term" value="F:GTP binding"/>
    <property type="evidence" value="ECO:0007669"/>
    <property type="project" value="UniProtKB-UniRule"/>
</dbReference>
<comment type="subunit">
    <text evidence="8">Associates with the 50S ribosomal subunit.</text>
</comment>
<comment type="caution">
    <text evidence="12">The sequence shown here is derived from an EMBL/GenBank/DDBJ whole genome shotgun (WGS) entry which is preliminary data.</text>
</comment>
<keyword evidence="13" id="KW-1185">Reference proteome</keyword>
<dbReference type="NCBIfam" id="NF002828">
    <property type="entry name" value="PRK03003.1"/>
    <property type="match status" value="1"/>
</dbReference>
<proteinExistence type="inferred from homology"/>
<evidence type="ECO:0000256" key="8">
    <source>
        <dbReference type="HAMAP-Rule" id="MF_00195"/>
    </source>
</evidence>
<dbReference type="EMBL" id="BLPF01000001">
    <property type="protein sequence ID" value="GFJ76473.1"/>
    <property type="molecule type" value="Genomic_DNA"/>
</dbReference>
<dbReference type="AlphaFoldDB" id="A0A6V8JV31"/>
<dbReference type="PRINTS" id="PR00326">
    <property type="entry name" value="GTP1OBG"/>
</dbReference>
<dbReference type="FunFam" id="3.40.50.300:FF:000040">
    <property type="entry name" value="GTPase Der"/>
    <property type="match status" value="1"/>
</dbReference>
<dbReference type="InterPro" id="IPR003593">
    <property type="entry name" value="AAA+_ATPase"/>
</dbReference>
<dbReference type="FunFam" id="3.40.50.300:FF:000057">
    <property type="entry name" value="GTPase Der"/>
    <property type="match status" value="1"/>
</dbReference>
<dbReference type="HAMAP" id="MF_00195">
    <property type="entry name" value="GTPase_Der"/>
    <property type="match status" value="1"/>
</dbReference>
<feature type="domain" description="EngA-type G" evidence="11">
    <location>
        <begin position="15"/>
        <end position="178"/>
    </location>
</feature>
<evidence type="ECO:0000256" key="3">
    <source>
        <dbReference type="ARBA" id="ARBA00022517"/>
    </source>
</evidence>
<evidence type="ECO:0000256" key="2">
    <source>
        <dbReference type="ARBA" id="ARBA00020953"/>
    </source>
</evidence>
<dbReference type="PANTHER" id="PTHR43834">
    <property type="entry name" value="GTPASE DER"/>
    <property type="match status" value="1"/>
</dbReference>
<dbReference type="SUPFAM" id="SSF52540">
    <property type="entry name" value="P-loop containing nucleoside triphosphate hydrolases"/>
    <property type="match status" value="2"/>
</dbReference>
<feature type="region of interest" description="Disordered" evidence="10">
    <location>
        <begin position="452"/>
        <end position="495"/>
    </location>
</feature>
<evidence type="ECO:0000256" key="1">
    <source>
        <dbReference type="ARBA" id="ARBA00008279"/>
    </source>
</evidence>
<keyword evidence="4" id="KW-0677">Repeat</keyword>
<feature type="binding site" evidence="8">
    <location>
        <begin position="130"/>
        <end position="133"/>
    </location>
    <ligand>
        <name>GTP</name>
        <dbReference type="ChEBI" id="CHEBI:37565"/>
        <label>1</label>
    </ligand>
</feature>
<dbReference type="Proteomes" id="UP000482800">
    <property type="component" value="Unassembled WGS sequence"/>
</dbReference>
<dbReference type="InterPro" id="IPR016484">
    <property type="entry name" value="GTPase_Der"/>
</dbReference>
<accession>A0A6V8JV31</accession>
<comment type="function">
    <text evidence="8">GTPase that plays an essential role in the late steps of ribosome biogenesis.</text>
</comment>
<dbReference type="PANTHER" id="PTHR43834:SF6">
    <property type="entry name" value="GTPASE DER"/>
    <property type="match status" value="1"/>
</dbReference>
<feature type="binding site" evidence="8">
    <location>
        <begin position="68"/>
        <end position="72"/>
    </location>
    <ligand>
        <name>GTP</name>
        <dbReference type="ChEBI" id="CHEBI:37565"/>
        <label>1</label>
    </ligand>
</feature>
<dbReference type="PROSITE" id="PS51712">
    <property type="entry name" value="G_ENGA"/>
    <property type="match status" value="2"/>
</dbReference>
<feature type="binding site" evidence="8">
    <location>
        <begin position="21"/>
        <end position="28"/>
    </location>
    <ligand>
        <name>GTP</name>
        <dbReference type="ChEBI" id="CHEBI:37565"/>
        <label>1</label>
    </ligand>
</feature>
<dbReference type="InterPro" id="IPR027417">
    <property type="entry name" value="P-loop_NTPase"/>
</dbReference>
<evidence type="ECO:0000313" key="12">
    <source>
        <dbReference type="EMBL" id="GFJ76473.1"/>
    </source>
</evidence>
<dbReference type="Pfam" id="PF01926">
    <property type="entry name" value="MMR_HSR1"/>
    <property type="match status" value="2"/>
</dbReference>
<evidence type="ECO:0000256" key="4">
    <source>
        <dbReference type="ARBA" id="ARBA00022737"/>
    </source>
</evidence>
<feature type="binding site" evidence="8">
    <location>
        <begin position="195"/>
        <end position="202"/>
    </location>
    <ligand>
        <name>GTP</name>
        <dbReference type="ChEBI" id="CHEBI:37565"/>
        <label>2</label>
    </ligand>
</feature>
<sequence>MEAVPAEEALTGPVPVVAVVGRPNVGKSTLVNRIIGRRQAVVEDTPGVTRDRIPYDAQWSGRQFTVVDTGGWEPDAKDRAAAIAAQAEAAIATADVVLFVVDSMVGATDVDEAAVKMLRRSAKPVLLVANKADNQAIEFDSAGLWSLGLGQPYPVSALHGRGSGDLLDAVLDALPEPPPVTEPTERGPRRVALVGRPNVGKSSLLNRLAKEERAVVDSVAGTTVDPVDSLVQIGGETWQLVDTAGLRKRAGRASGTEYYASLRTAGAIEAAEVAVVLLDASEPISEQDQRILAMVVEAGRALVIAFNKWDLVDDDRRYYLDKEIDRELRRIPWALRVNISAKTGRAVDKLAPALRTALESWETRVPTGQLNQWLTALVQATPTRYAAAAPRACSSPPRPAPARRGSCSSRRRRWTRATRGSWSASCARSSGSRAVRSRCRYARASAPVRAAAARHTARVAFSPVFRGEPGSRRRPGAAGRRLGRRSPPRSRPFRP</sequence>
<dbReference type="InterPro" id="IPR006073">
    <property type="entry name" value="GTP-bd"/>
</dbReference>
<dbReference type="Gene3D" id="3.40.50.300">
    <property type="entry name" value="P-loop containing nucleotide triphosphate hydrolases"/>
    <property type="match status" value="2"/>
</dbReference>
<keyword evidence="3 8" id="KW-0690">Ribosome biogenesis</keyword>
<keyword evidence="6 8" id="KW-0342">GTP-binding</keyword>
<dbReference type="NCBIfam" id="TIGR00231">
    <property type="entry name" value="small_GTP"/>
    <property type="match status" value="2"/>
</dbReference>
<feature type="compositionally biased region" description="Basic residues" evidence="10">
    <location>
        <begin position="481"/>
        <end position="495"/>
    </location>
</feature>
<feature type="domain" description="EngA-type G" evidence="11">
    <location>
        <begin position="189"/>
        <end position="362"/>
    </location>
</feature>
<gene>
    <name evidence="12" type="primary">engA</name>
    <name evidence="8" type="synonym">der</name>
    <name evidence="12" type="ORF">Phou_006530</name>
</gene>
<dbReference type="CDD" id="cd01895">
    <property type="entry name" value="EngA2"/>
    <property type="match status" value="1"/>
</dbReference>
<dbReference type="GO" id="GO:0043022">
    <property type="term" value="F:ribosome binding"/>
    <property type="evidence" value="ECO:0007669"/>
    <property type="project" value="TreeGrafter"/>
</dbReference>
<dbReference type="CDD" id="cd01894">
    <property type="entry name" value="EngA1"/>
    <property type="match status" value="1"/>
</dbReference>
<feature type="binding site" evidence="8">
    <location>
        <begin position="242"/>
        <end position="246"/>
    </location>
    <ligand>
        <name>GTP</name>
        <dbReference type="ChEBI" id="CHEBI:37565"/>
        <label>2</label>
    </ligand>
</feature>
<name>A0A6V8JV31_9ACTN</name>
<evidence type="ECO:0000256" key="7">
    <source>
        <dbReference type="ARBA" id="ARBA00032345"/>
    </source>
</evidence>
<comment type="similarity">
    <text evidence="1 8 9">Belongs to the TRAFAC class TrmE-Era-EngA-EngB-Septin-like GTPase superfamily. EngA (Der) GTPase family.</text>
</comment>
<reference evidence="12 13" key="2">
    <citation type="submission" date="2020-03" db="EMBL/GenBank/DDBJ databases">
        <authorList>
            <person name="Ichikawa N."/>
            <person name="Kimura A."/>
            <person name="Kitahashi Y."/>
            <person name="Uohara A."/>
        </authorList>
    </citation>
    <scope>NUCLEOTIDE SEQUENCE [LARGE SCALE GENOMIC DNA]</scope>
    <source>
        <strain evidence="12 13">NBRC 108639</strain>
    </source>
</reference>
<evidence type="ECO:0000256" key="10">
    <source>
        <dbReference type="SAM" id="MobiDB-lite"/>
    </source>
</evidence>
<evidence type="ECO:0000256" key="6">
    <source>
        <dbReference type="ARBA" id="ARBA00023134"/>
    </source>
</evidence>
<organism evidence="12 13">
    <name type="scientific">Phytohabitans houttuyneae</name>
    <dbReference type="NCBI Taxonomy" id="1076126"/>
    <lineage>
        <taxon>Bacteria</taxon>
        <taxon>Bacillati</taxon>
        <taxon>Actinomycetota</taxon>
        <taxon>Actinomycetes</taxon>
        <taxon>Micromonosporales</taxon>
        <taxon>Micromonosporaceae</taxon>
    </lineage>
</organism>
<dbReference type="InterPro" id="IPR005225">
    <property type="entry name" value="Small_GTP-bd"/>
</dbReference>
<evidence type="ECO:0000256" key="9">
    <source>
        <dbReference type="PROSITE-ProRule" id="PRU01049"/>
    </source>
</evidence>
<reference evidence="12 13" key="1">
    <citation type="submission" date="2020-03" db="EMBL/GenBank/DDBJ databases">
        <title>Whole genome shotgun sequence of Phytohabitans houttuyneae NBRC 108639.</title>
        <authorList>
            <person name="Komaki H."/>
            <person name="Tamura T."/>
        </authorList>
    </citation>
    <scope>NUCLEOTIDE SEQUENCE [LARGE SCALE GENOMIC DNA]</scope>
    <source>
        <strain evidence="12 13">NBRC 108639</strain>
    </source>
</reference>
<evidence type="ECO:0000313" key="13">
    <source>
        <dbReference type="Proteomes" id="UP000482800"/>
    </source>
</evidence>
<dbReference type="SMART" id="SM00382">
    <property type="entry name" value="AAA"/>
    <property type="match status" value="2"/>
</dbReference>
<dbReference type="GO" id="GO:0042254">
    <property type="term" value="P:ribosome biogenesis"/>
    <property type="evidence" value="ECO:0007669"/>
    <property type="project" value="UniProtKB-KW"/>
</dbReference>
<dbReference type="NCBIfam" id="TIGR03594">
    <property type="entry name" value="GTPase_EngA"/>
    <property type="match status" value="1"/>
</dbReference>
<feature type="region of interest" description="Disordered" evidence="10">
    <location>
        <begin position="389"/>
        <end position="414"/>
    </location>
</feature>